<feature type="domain" description="Homeobox" evidence="8">
    <location>
        <begin position="344"/>
        <end position="407"/>
    </location>
</feature>
<dbReference type="Pfam" id="PF05920">
    <property type="entry name" value="Homeobox_KN"/>
    <property type="match status" value="1"/>
</dbReference>
<dbReference type="InterPro" id="IPR001356">
    <property type="entry name" value="HD"/>
</dbReference>
<dbReference type="InterPro" id="IPR009057">
    <property type="entry name" value="Homeodomain-like_sf"/>
</dbReference>
<feature type="compositionally biased region" description="Basic and acidic residues" evidence="7">
    <location>
        <begin position="90"/>
        <end position="103"/>
    </location>
</feature>
<organism evidence="9 10">
    <name type="scientific">Paragonimus heterotremus</name>
    <dbReference type="NCBI Taxonomy" id="100268"/>
    <lineage>
        <taxon>Eukaryota</taxon>
        <taxon>Metazoa</taxon>
        <taxon>Spiralia</taxon>
        <taxon>Lophotrochozoa</taxon>
        <taxon>Platyhelminthes</taxon>
        <taxon>Trematoda</taxon>
        <taxon>Digenea</taxon>
        <taxon>Plagiorchiida</taxon>
        <taxon>Troglotremata</taxon>
        <taxon>Troglotrematidae</taxon>
        <taxon>Paragonimus</taxon>
    </lineage>
</organism>
<dbReference type="SMART" id="SM00389">
    <property type="entry name" value="HOX"/>
    <property type="match status" value="1"/>
</dbReference>
<dbReference type="PROSITE" id="PS50071">
    <property type="entry name" value="HOMEOBOX_2"/>
    <property type="match status" value="1"/>
</dbReference>
<dbReference type="SUPFAM" id="SSF46689">
    <property type="entry name" value="Homeodomain-like"/>
    <property type="match status" value="1"/>
</dbReference>
<feature type="region of interest" description="Disordered" evidence="7">
    <location>
        <begin position="31"/>
        <end position="106"/>
    </location>
</feature>
<evidence type="ECO:0000313" key="10">
    <source>
        <dbReference type="Proteomes" id="UP000748531"/>
    </source>
</evidence>
<feature type="DNA-binding region" description="Homeobox" evidence="6">
    <location>
        <begin position="346"/>
        <end position="408"/>
    </location>
</feature>
<dbReference type="OrthoDB" id="5399138at2759"/>
<evidence type="ECO:0000256" key="4">
    <source>
        <dbReference type="ARBA" id="ARBA00023155"/>
    </source>
</evidence>
<feature type="region of interest" description="Disordered" evidence="7">
    <location>
        <begin position="505"/>
        <end position="533"/>
    </location>
</feature>
<sequence length="773" mass="85542">MPFFQTSLCATKKISPKFTVAFAAANLIQTHSSSHKSTVDSPDSASPSETPLRDSKQSHDTDLTQDLDLPEAPVPRPEKVTDSSVPATHKLKESRATDVDRISDQPAESFDASYNLARSNLVTGKDEETPFPPSIRFNAVNCWGAEMSVNSHCDASQQLTVPSVATKFAQVTTTGITNRLQGTFSNVLGQSRPPHDSVWPTHMDTRSALATISAAYVSLLKNSHVVNTSVREAPGLMYNQKPLHNYPTQGSKPVTDILPPLSNPPAMPLQSTHHGFPAGLGVDKTALFLKAAHSLDQDNLQNTVTNLLTENLDCWQQFQQATYATTLDPQLLTFYGGSGGAFELSGNSRRKNATRETTSMLKAWLNEHRKNPYPTKGEKIMLAIVTKMSLTQVSTWFANARRRLKKENKMTWIARNSTSIKDADSNGDKEEDIDEEEDGEDEQDLDCLVDVDKVNGAHPSERGHISDSFTRCPVPSYCLSSAGMLPKLIASKDSSNIQARNATRFSTTVHRQSVTEDEPPLKRAAKDSIQSSDPFRQQKIWSLVELAQEQINREARANIEQGDRCNDRIPSNWRHFEKASTQNWMRLLANTHSNETTAKMSVGLTKHAYPSVTDTSPSVELGSRRKVQDGPSSIADFTPKMIKNSLNCSPPVVTETLSATHTPNDQPFSSPAALAAFYFYYQQQQQQQQYQLQLQQHSQRLLQPYVDPISPTTLSLLKASSRLSDQDTSVQDVAEETITRRLVGPNNIAYTTVNSPTQHPQTTGRQTNPRVNL</sequence>
<dbReference type="InterPro" id="IPR008422">
    <property type="entry name" value="KN_HD"/>
</dbReference>
<dbReference type="PANTHER" id="PTHR11211:SF40">
    <property type="entry name" value="MIRROR, ISOFORM C"/>
    <property type="match status" value="1"/>
</dbReference>
<name>A0A8J4WKK0_9TREM</name>
<dbReference type="CDD" id="cd00086">
    <property type="entry name" value="homeodomain"/>
    <property type="match status" value="1"/>
</dbReference>
<evidence type="ECO:0000256" key="6">
    <source>
        <dbReference type="PROSITE-ProRule" id="PRU00108"/>
    </source>
</evidence>
<keyword evidence="5 6" id="KW-0539">Nucleus</keyword>
<dbReference type="FunFam" id="1.10.10.60:FF:000003">
    <property type="entry name" value="Iroquois-class homeobox protein IRX"/>
    <property type="match status" value="1"/>
</dbReference>
<dbReference type="AlphaFoldDB" id="A0A8J4WKK0"/>
<evidence type="ECO:0000256" key="3">
    <source>
        <dbReference type="ARBA" id="ARBA00023125"/>
    </source>
</evidence>
<dbReference type="GO" id="GO:0000981">
    <property type="term" value="F:DNA-binding transcription factor activity, RNA polymerase II-specific"/>
    <property type="evidence" value="ECO:0007669"/>
    <property type="project" value="InterPro"/>
</dbReference>
<feature type="region of interest" description="Disordered" evidence="7">
    <location>
        <begin position="612"/>
        <end position="638"/>
    </location>
</feature>
<evidence type="ECO:0000256" key="5">
    <source>
        <dbReference type="ARBA" id="ARBA00023242"/>
    </source>
</evidence>
<keyword evidence="4 6" id="KW-0371">Homeobox</keyword>
<protein>
    <submittedName>
        <fullName evidence="9">Homeobox domain protein</fullName>
    </submittedName>
</protein>
<dbReference type="GO" id="GO:0005634">
    <property type="term" value="C:nucleus"/>
    <property type="evidence" value="ECO:0007669"/>
    <property type="project" value="UniProtKB-SubCell"/>
</dbReference>
<keyword evidence="10" id="KW-1185">Reference proteome</keyword>
<feature type="region of interest" description="Disordered" evidence="7">
    <location>
        <begin position="750"/>
        <end position="773"/>
    </location>
</feature>
<dbReference type="GO" id="GO:0048468">
    <property type="term" value="P:cell development"/>
    <property type="evidence" value="ECO:0007669"/>
    <property type="project" value="TreeGrafter"/>
</dbReference>
<keyword evidence="3 6" id="KW-0238">DNA-binding</keyword>
<feature type="compositionally biased region" description="Polar residues" evidence="7">
    <location>
        <begin position="31"/>
        <end position="49"/>
    </location>
</feature>
<comment type="caution">
    <text evidence="9">The sequence shown here is derived from an EMBL/GenBank/DDBJ whole genome shotgun (WGS) entry which is preliminary data.</text>
</comment>
<comment type="similarity">
    <text evidence="2">Belongs to the TALE/IRO homeobox family.</text>
</comment>
<dbReference type="Gene3D" id="1.10.10.60">
    <property type="entry name" value="Homeodomain-like"/>
    <property type="match status" value="1"/>
</dbReference>
<dbReference type="InterPro" id="IPR017970">
    <property type="entry name" value="Homeobox_CS"/>
</dbReference>
<evidence type="ECO:0000256" key="2">
    <source>
        <dbReference type="ARBA" id="ARBA00008446"/>
    </source>
</evidence>
<dbReference type="Proteomes" id="UP000748531">
    <property type="component" value="Unassembled WGS sequence"/>
</dbReference>
<feature type="region of interest" description="Disordered" evidence="7">
    <location>
        <begin position="419"/>
        <end position="445"/>
    </location>
</feature>
<gene>
    <name evidence="9" type="ORF">PHET_01293</name>
</gene>
<feature type="compositionally biased region" description="Basic and acidic residues" evidence="7">
    <location>
        <begin position="51"/>
        <end position="62"/>
    </location>
</feature>
<reference evidence="9" key="1">
    <citation type="submission" date="2019-05" db="EMBL/GenBank/DDBJ databases">
        <title>Annotation for the trematode Paragonimus heterotremus.</title>
        <authorList>
            <person name="Choi Y.-J."/>
        </authorList>
    </citation>
    <scope>NUCLEOTIDE SEQUENCE</scope>
    <source>
        <strain evidence="9">LC</strain>
    </source>
</reference>
<evidence type="ECO:0000259" key="8">
    <source>
        <dbReference type="PROSITE" id="PS50071"/>
    </source>
</evidence>
<evidence type="ECO:0000256" key="1">
    <source>
        <dbReference type="ARBA" id="ARBA00004123"/>
    </source>
</evidence>
<accession>A0A8J4WKK0</accession>
<dbReference type="PANTHER" id="PTHR11211">
    <property type="entry name" value="IROQUOIS-CLASS HOMEODOMAIN PROTEIN IRX"/>
    <property type="match status" value="1"/>
</dbReference>
<dbReference type="GO" id="GO:0030182">
    <property type="term" value="P:neuron differentiation"/>
    <property type="evidence" value="ECO:0007669"/>
    <property type="project" value="TreeGrafter"/>
</dbReference>
<dbReference type="EMBL" id="LUCH01000388">
    <property type="protein sequence ID" value="KAF5405276.1"/>
    <property type="molecule type" value="Genomic_DNA"/>
</dbReference>
<comment type="subcellular location">
    <subcellularLocation>
        <location evidence="1 6">Nucleus</location>
    </subcellularLocation>
</comment>
<dbReference type="GO" id="GO:0000978">
    <property type="term" value="F:RNA polymerase II cis-regulatory region sequence-specific DNA binding"/>
    <property type="evidence" value="ECO:0007669"/>
    <property type="project" value="TreeGrafter"/>
</dbReference>
<proteinExistence type="inferred from homology"/>
<evidence type="ECO:0000256" key="7">
    <source>
        <dbReference type="SAM" id="MobiDB-lite"/>
    </source>
</evidence>
<dbReference type="PROSITE" id="PS00027">
    <property type="entry name" value="HOMEOBOX_1"/>
    <property type="match status" value="1"/>
</dbReference>
<feature type="compositionally biased region" description="Acidic residues" evidence="7">
    <location>
        <begin position="429"/>
        <end position="445"/>
    </location>
</feature>
<evidence type="ECO:0000313" key="9">
    <source>
        <dbReference type="EMBL" id="KAF5405276.1"/>
    </source>
</evidence>